<evidence type="ECO:0000313" key="3">
    <source>
        <dbReference type="Proteomes" id="UP000180246"/>
    </source>
</evidence>
<accession>A0A1S2NAP6</accession>
<name>A0A1S2NAP6_9BURK</name>
<evidence type="ECO:0000259" key="1">
    <source>
        <dbReference type="Pfam" id="PF19266"/>
    </source>
</evidence>
<proteinExistence type="predicted"/>
<organism evidence="2 3">
    <name type="scientific">Massilia timonae</name>
    <dbReference type="NCBI Taxonomy" id="47229"/>
    <lineage>
        <taxon>Bacteria</taxon>
        <taxon>Pseudomonadati</taxon>
        <taxon>Pseudomonadota</taxon>
        <taxon>Betaproteobacteria</taxon>
        <taxon>Burkholderiales</taxon>
        <taxon>Oxalobacteraceae</taxon>
        <taxon>Telluria group</taxon>
        <taxon>Massilia</taxon>
    </lineage>
</organism>
<dbReference type="InterPro" id="IPR045361">
    <property type="entry name" value="CIS_tube_prot_N"/>
</dbReference>
<dbReference type="AlphaFoldDB" id="A0A1S2NAP6"/>
<evidence type="ECO:0000313" key="2">
    <source>
        <dbReference type="EMBL" id="OIJ42115.1"/>
    </source>
</evidence>
<dbReference type="RefSeq" id="WP_071362624.1">
    <property type="nucleotide sequence ID" value="NZ_JRYB01000001.1"/>
</dbReference>
<gene>
    <name evidence="2" type="ORF">LO55_3774</name>
</gene>
<dbReference type="EMBL" id="JRYB01000001">
    <property type="protein sequence ID" value="OIJ42115.1"/>
    <property type="molecule type" value="Genomic_DNA"/>
</dbReference>
<dbReference type="Proteomes" id="UP000180246">
    <property type="component" value="Unassembled WGS sequence"/>
</dbReference>
<sequence>MAAKQRFKISGWDIATSNARSGTPFEALINPSTYTIERTARITGDGKCDGRVGEALSFDDLVLDGTGVVATQSVEQQLADLLAVVRFKPSGANMAYPVLELVWGTLYYLGRVTSLTTKYTLFAPDGTPLRARVSMKIEEYVPLTAKATERAAKAVTRRQQEVGAGMRLPELCFAAYSDPGMAAAVARFNGLTSIRNVPAGTSINFPPKA</sequence>
<reference evidence="2 3" key="1">
    <citation type="submission" date="2014-10" db="EMBL/GenBank/DDBJ databases">
        <authorList>
            <person name="Seo M.-J."/>
            <person name="Seok Y.J."/>
            <person name="Cha I.-T."/>
        </authorList>
    </citation>
    <scope>NUCLEOTIDE SEQUENCE [LARGE SCALE GENOMIC DNA]</scope>
    <source>
        <strain evidence="2 3">NEU</strain>
    </source>
</reference>
<feature type="domain" description="Contractile injection system tube protein N-terminal" evidence="1">
    <location>
        <begin position="6"/>
        <end position="146"/>
    </location>
</feature>
<protein>
    <recommendedName>
        <fullName evidence="1">Contractile injection system tube protein N-terminal domain-containing protein</fullName>
    </recommendedName>
</protein>
<dbReference type="Pfam" id="PF19266">
    <property type="entry name" value="CIS_tube"/>
    <property type="match status" value="1"/>
</dbReference>
<comment type="caution">
    <text evidence="2">The sequence shown here is derived from an EMBL/GenBank/DDBJ whole genome shotgun (WGS) entry which is preliminary data.</text>
</comment>